<feature type="compositionally biased region" description="Polar residues" evidence="5">
    <location>
        <begin position="556"/>
        <end position="567"/>
    </location>
</feature>
<evidence type="ECO:0000256" key="4">
    <source>
        <dbReference type="RuleBase" id="RU363090"/>
    </source>
</evidence>
<feature type="compositionally biased region" description="Low complexity" evidence="5">
    <location>
        <begin position="496"/>
        <end position="509"/>
    </location>
</feature>
<feature type="compositionally biased region" description="Basic and acidic residues" evidence="5">
    <location>
        <begin position="705"/>
        <end position="714"/>
    </location>
</feature>
<keyword evidence="7" id="KW-1185">Reference proteome</keyword>
<feature type="region of interest" description="Disordered" evidence="5">
    <location>
        <begin position="543"/>
        <end position="567"/>
    </location>
</feature>
<dbReference type="GO" id="GO:0046854">
    <property type="term" value="P:phosphatidylinositol phosphate biosynthetic process"/>
    <property type="evidence" value="ECO:0007669"/>
    <property type="project" value="TreeGrafter"/>
</dbReference>
<organism evidence="6 7">
    <name type="scientific">Nadsonia fulvescens var. elongata DSM 6958</name>
    <dbReference type="NCBI Taxonomy" id="857566"/>
    <lineage>
        <taxon>Eukaryota</taxon>
        <taxon>Fungi</taxon>
        <taxon>Dikarya</taxon>
        <taxon>Ascomycota</taxon>
        <taxon>Saccharomycotina</taxon>
        <taxon>Dipodascomycetes</taxon>
        <taxon>Dipodascales</taxon>
        <taxon>Dipodascales incertae sedis</taxon>
        <taxon>Nadsonia</taxon>
    </lineage>
</organism>
<dbReference type="EC" id="2.7.-.-" evidence="4"/>
<dbReference type="InterPro" id="IPR038286">
    <property type="entry name" value="IPK_sf"/>
</dbReference>
<gene>
    <name evidence="6" type="ORF">NADFUDRAFT_50283</name>
</gene>
<dbReference type="GO" id="GO:0005634">
    <property type="term" value="C:nucleus"/>
    <property type="evidence" value="ECO:0007669"/>
    <property type="project" value="TreeGrafter"/>
</dbReference>
<feature type="compositionally biased region" description="Polar residues" evidence="5">
    <location>
        <begin position="1"/>
        <end position="20"/>
    </location>
</feature>
<feature type="region of interest" description="Disordered" evidence="5">
    <location>
        <begin position="1"/>
        <end position="63"/>
    </location>
</feature>
<dbReference type="Proteomes" id="UP000095009">
    <property type="component" value="Unassembled WGS sequence"/>
</dbReference>
<feature type="compositionally biased region" description="Low complexity" evidence="5">
    <location>
        <begin position="630"/>
        <end position="658"/>
    </location>
</feature>
<feature type="compositionally biased region" description="Acidic residues" evidence="5">
    <location>
        <begin position="1075"/>
        <end position="1096"/>
    </location>
</feature>
<sequence length="1096" mass="122407">MSSLPLRSLSHKASSTTSLSVGPEHSDNNSPPNNHQPPTITPHHHQHTHHTTPAPNPGSRKASRSLRLFKQNEDSSDKNEAISIPTRMQEPCADLSLNGTTEMMVLARRHNHHLAKVQTLVEENQNKSIQPIPQDRNNNQNYVERSNQNISVSISTPNLTKPESTTTSLISLSLSPSSITNTSKPKIIDNVPPNEISTAIYFPRKAKLHHSDHQSNDRKEDKNMKIDLTDKYEQNDSTGLSAITEHEPSDFQTQIFSPSKHHSPDLNVKPDLSAPNAATTSTFIPKKESTTGSREILVNEQTEDKETLSSPPTHPLAVELTPFKHKVGGHTAIFRFSHRAVCKALVKRENLWYEAVELRHSELLKFMPKYIGVLNVRHTGPVDDGDVENKLEDGDVENYTLDDINLNNNKLVSSHSAPNLDQFFPEVVLDDNRHIIPESLFKRYNNDDEDEDDYNFNKDDVNSSEDELFEDAVVLSPDTTTPSDTAGLLFDPSNNSLKTTPSLTSSSLTTPILSRSTLSSLSTSLDRPSTLFPIHRRAISNSHTQEPKSFHEMRSLGTSPTNSFNNRHATAGIDNSWGSTIVNHKLQELVLSEVFAPRQHQRRMVLQQQQQQQSQQQQQPDRPRMRHRYSSSSISSVRPSFGPQKASSSMAVSPAAASPITSDTTNTTVDACSKSSSVLIGSAPTSYFDHHFSTLSEFDQNNGNRTEKNEKNIDDDNDINISNNNVETRSFSEDTLFEMDAEDASIVSTPCPTVTAVITTTPTTNIYNNNNNNNNNRNGHKKLPRQSSLRFSNPPSAICSPGVVAHASPGRMYTRVERFILLEDLTSGLSKPCVLDLKMGTRQYGIHATVKKQASQATKCAQTTSRQLGTRICGMQVWDRSKLEFVYQDKYFGRKVRAGRQFRACIKRYLYDGLDGGWSIVRYIPTIVARINALEAIVKKLDGYRLYGSSLLMIYDGNCVEKAKKGESGIDIRIIDFAQCITGEDPLPDDTSCAPRHLHAPDKGYLRGLKSLKRAFRIIWYEVVKRDLYGFLDSDDPECAADEVLTKAGLDETMRSDDGDIAYLTDFDKDHWQDGDDYSTSEFLEPGESEDGDVSF</sequence>
<dbReference type="AlphaFoldDB" id="A0A1E3PM10"/>
<dbReference type="PANTHER" id="PTHR12400">
    <property type="entry name" value="INOSITOL POLYPHOSPHATE KINASE"/>
    <property type="match status" value="1"/>
</dbReference>
<feature type="compositionally biased region" description="Low complexity" evidence="5">
    <location>
        <begin position="604"/>
        <end position="620"/>
    </location>
</feature>
<name>A0A1E3PM10_9ASCO</name>
<evidence type="ECO:0000256" key="1">
    <source>
        <dbReference type="ARBA" id="ARBA00007374"/>
    </source>
</evidence>
<feature type="region of interest" description="Disordered" evidence="5">
    <location>
        <begin position="601"/>
        <end position="668"/>
    </location>
</feature>
<dbReference type="STRING" id="857566.A0A1E3PM10"/>
<feature type="compositionally biased region" description="Polar residues" evidence="5">
    <location>
        <begin position="659"/>
        <end position="668"/>
    </location>
</feature>
<evidence type="ECO:0000256" key="5">
    <source>
        <dbReference type="SAM" id="MobiDB-lite"/>
    </source>
</evidence>
<accession>A0A1E3PM10</accession>
<reference evidence="6 7" key="1">
    <citation type="journal article" date="2016" name="Proc. Natl. Acad. Sci. U.S.A.">
        <title>Comparative genomics of biotechnologically important yeasts.</title>
        <authorList>
            <person name="Riley R."/>
            <person name="Haridas S."/>
            <person name="Wolfe K.H."/>
            <person name="Lopes M.R."/>
            <person name="Hittinger C.T."/>
            <person name="Goeker M."/>
            <person name="Salamov A.A."/>
            <person name="Wisecaver J.H."/>
            <person name="Long T.M."/>
            <person name="Calvey C.H."/>
            <person name="Aerts A.L."/>
            <person name="Barry K.W."/>
            <person name="Choi C."/>
            <person name="Clum A."/>
            <person name="Coughlan A.Y."/>
            <person name="Deshpande S."/>
            <person name="Douglass A.P."/>
            <person name="Hanson S.J."/>
            <person name="Klenk H.-P."/>
            <person name="LaButti K.M."/>
            <person name="Lapidus A."/>
            <person name="Lindquist E.A."/>
            <person name="Lipzen A.M."/>
            <person name="Meier-Kolthoff J.P."/>
            <person name="Ohm R.A."/>
            <person name="Otillar R.P."/>
            <person name="Pangilinan J.L."/>
            <person name="Peng Y."/>
            <person name="Rokas A."/>
            <person name="Rosa C.A."/>
            <person name="Scheuner C."/>
            <person name="Sibirny A.A."/>
            <person name="Slot J.C."/>
            <person name="Stielow J.B."/>
            <person name="Sun H."/>
            <person name="Kurtzman C.P."/>
            <person name="Blackwell M."/>
            <person name="Grigoriev I.V."/>
            <person name="Jeffries T.W."/>
        </authorList>
    </citation>
    <scope>NUCLEOTIDE SEQUENCE [LARGE SCALE GENOMIC DNA]</scope>
    <source>
        <strain evidence="6 7">DSM 6958</strain>
    </source>
</reference>
<evidence type="ECO:0000313" key="6">
    <source>
        <dbReference type="EMBL" id="ODQ66368.1"/>
    </source>
</evidence>
<dbReference type="SUPFAM" id="SSF56104">
    <property type="entry name" value="SAICAR synthase-like"/>
    <property type="match status" value="1"/>
</dbReference>
<feature type="region of interest" description="Disordered" evidence="5">
    <location>
        <begin position="765"/>
        <end position="792"/>
    </location>
</feature>
<evidence type="ECO:0000313" key="7">
    <source>
        <dbReference type="Proteomes" id="UP000095009"/>
    </source>
</evidence>
<keyword evidence="2 4" id="KW-0808">Transferase</keyword>
<dbReference type="GO" id="GO:0000824">
    <property type="term" value="F:inositol-1,4,5,6-tetrakisphosphate 3-kinase activity"/>
    <property type="evidence" value="ECO:0007669"/>
    <property type="project" value="TreeGrafter"/>
</dbReference>
<feature type="region of interest" description="Disordered" evidence="5">
    <location>
        <begin position="254"/>
        <end position="294"/>
    </location>
</feature>
<feature type="compositionally biased region" description="Basic and acidic residues" evidence="5">
    <location>
        <begin position="209"/>
        <end position="228"/>
    </location>
</feature>
<feature type="region of interest" description="Disordered" evidence="5">
    <location>
        <begin position="205"/>
        <end position="228"/>
    </location>
</feature>
<dbReference type="GO" id="GO:0008440">
    <property type="term" value="F:inositol-1,4,5-trisphosphate 3-kinase activity"/>
    <property type="evidence" value="ECO:0007669"/>
    <property type="project" value="TreeGrafter"/>
</dbReference>
<evidence type="ECO:0000256" key="2">
    <source>
        <dbReference type="ARBA" id="ARBA00022679"/>
    </source>
</evidence>
<feature type="region of interest" description="Disordered" evidence="5">
    <location>
        <begin position="479"/>
        <end position="509"/>
    </location>
</feature>
<dbReference type="PANTHER" id="PTHR12400:SF21">
    <property type="entry name" value="KINASE"/>
    <property type="match status" value="1"/>
</dbReference>
<comment type="similarity">
    <text evidence="1 4">Belongs to the inositol phosphokinase (IPK) family.</text>
</comment>
<feature type="compositionally biased region" description="Basic and acidic residues" evidence="5">
    <location>
        <begin position="545"/>
        <end position="554"/>
    </location>
</feature>
<dbReference type="OrthoDB" id="2573163at2759"/>
<protein>
    <recommendedName>
        <fullName evidence="4">Kinase</fullName>
        <ecNumber evidence="4">2.7.-.-</ecNumber>
    </recommendedName>
</protein>
<dbReference type="Pfam" id="PF03770">
    <property type="entry name" value="IPK"/>
    <property type="match status" value="1"/>
</dbReference>
<dbReference type="GO" id="GO:0005737">
    <property type="term" value="C:cytoplasm"/>
    <property type="evidence" value="ECO:0007669"/>
    <property type="project" value="TreeGrafter"/>
</dbReference>
<dbReference type="InterPro" id="IPR005522">
    <property type="entry name" value="IPK"/>
</dbReference>
<dbReference type="EMBL" id="KV454408">
    <property type="protein sequence ID" value="ODQ66368.1"/>
    <property type="molecule type" value="Genomic_DNA"/>
</dbReference>
<keyword evidence="3 4" id="KW-0418">Kinase</keyword>
<dbReference type="Gene3D" id="3.30.470.160">
    <property type="entry name" value="Inositol polyphosphate kinase"/>
    <property type="match status" value="1"/>
</dbReference>
<proteinExistence type="inferred from homology"/>
<evidence type="ECO:0000256" key="3">
    <source>
        <dbReference type="ARBA" id="ARBA00022777"/>
    </source>
</evidence>
<feature type="region of interest" description="Disordered" evidence="5">
    <location>
        <begin position="696"/>
        <end position="724"/>
    </location>
</feature>
<feature type="compositionally biased region" description="Low complexity" evidence="5">
    <location>
        <begin position="765"/>
        <end position="777"/>
    </location>
</feature>
<dbReference type="GO" id="GO:0032958">
    <property type="term" value="P:inositol phosphate biosynthetic process"/>
    <property type="evidence" value="ECO:0007669"/>
    <property type="project" value="InterPro"/>
</dbReference>
<feature type="region of interest" description="Disordered" evidence="5">
    <location>
        <begin position="1070"/>
        <end position="1096"/>
    </location>
</feature>